<gene>
    <name evidence="1" type="ORF">PGRAT_25825</name>
</gene>
<reference evidence="1 2" key="1">
    <citation type="submission" date="2014-08" db="EMBL/GenBank/DDBJ databases">
        <title>Comparative genomics of the Paenibacillus odorifer group.</title>
        <authorList>
            <person name="den Bakker H.C."/>
            <person name="Tsai Y.-C."/>
            <person name="Martin N."/>
            <person name="Korlach J."/>
            <person name="Wiedmann M."/>
        </authorList>
    </citation>
    <scope>NUCLEOTIDE SEQUENCE [LARGE SCALE GENOMIC DNA]</scope>
    <source>
        <strain evidence="1 2">DSM 15220</strain>
    </source>
</reference>
<dbReference type="KEGG" id="pgm:PGRAT_25825"/>
<proteinExistence type="predicted"/>
<keyword evidence="2" id="KW-1185">Reference proteome</keyword>
<dbReference type="RefSeq" id="WP_025703074.1">
    <property type="nucleotide sequence ID" value="NZ_CP009287.1"/>
</dbReference>
<dbReference type="eggNOG" id="ENOG50306AV">
    <property type="taxonomic scope" value="Bacteria"/>
</dbReference>
<evidence type="ECO:0000313" key="2">
    <source>
        <dbReference type="Proteomes" id="UP000029500"/>
    </source>
</evidence>
<sequence>MTRMDPVYQTLKVMEQEQQPEFRQLGMDPRDFRTVLKHIHEAGYADASGLTPAGQEYIQAYERRHQSNPDVARRGLG</sequence>
<organism evidence="1 2">
    <name type="scientific">Paenibacillus graminis</name>
    <dbReference type="NCBI Taxonomy" id="189425"/>
    <lineage>
        <taxon>Bacteria</taxon>
        <taxon>Bacillati</taxon>
        <taxon>Bacillota</taxon>
        <taxon>Bacilli</taxon>
        <taxon>Bacillales</taxon>
        <taxon>Paenibacillaceae</taxon>
        <taxon>Paenibacillus</taxon>
    </lineage>
</organism>
<protein>
    <submittedName>
        <fullName evidence="1">Uncharacterized protein</fullName>
    </submittedName>
</protein>
<name>A0A089MA32_9BACL</name>
<dbReference type="Proteomes" id="UP000029500">
    <property type="component" value="Chromosome"/>
</dbReference>
<accession>A0A089MA32</accession>
<dbReference type="HOGENOM" id="CLU_183004_0_0_9"/>
<dbReference type="EMBL" id="CP009287">
    <property type="protein sequence ID" value="AIQ70666.1"/>
    <property type="molecule type" value="Genomic_DNA"/>
</dbReference>
<dbReference type="AlphaFoldDB" id="A0A089MA32"/>
<dbReference type="OrthoDB" id="2659890at2"/>
<evidence type="ECO:0000313" key="1">
    <source>
        <dbReference type="EMBL" id="AIQ70666.1"/>
    </source>
</evidence>